<evidence type="ECO:0000313" key="1">
    <source>
        <dbReference type="EMBL" id="RGE72183.1"/>
    </source>
</evidence>
<proteinExistence type="predicted"/>
<name>A0A3E3IYU1_9FIRM</name>
<gene>
    <name evidence="1" type="ORF">DWY69_09785</name>
</gene>
<comment type="caution">
    <text evidence="1">The sequence shown here is derived from an EMBL/GenBank/DDBJ whole genome shotgun (WGS) entry which is preliminary data.</text>
</comment>
<protein>
    <submittedName>
        <fullName evidence="1">Uncharacterized protein</fullName>
    </submittedName>
</protein>
<sequence>MLEKEEARLNREEGVWYTVSAGKMPSQRHVPDFTVNGFCIAPVMFDAPVFFNSELQKTENESCLINQQIKIRKLFWKKQEEECRIPAMKSRREQPVPKKNSCRGK</sequence>
<organism evidence="1 2">
    <name type="scientific">Eisenbergiella massiliensis</name>
    <dbReference type="NCBI Taxonomy" id="1720294"/>
    <lineage>
        <taxon>Bacteria</taxon>
        <taxon>Bacillati</taxon>
        <taxon>Bacillota</taxon>
        <taxon>Clostridia</taxon>
        <taxon>Lachnospirales</taxon>
        <taxon>Lachnospiraceae</taxon>
        <taxon>Eisenbergiella</taxon>
    </lineage>
</organism>
<dbReference type="EMBL" id="QVLU01000007">
    <property type="protein sequence ID" value="RGE72183.1"/>
    <property type="molecule type" value="Genomic_DNA"/>
</dbReference>
<dbReference type="Proteomes" id="UP000261166">
    <property type="component" value="Unassembled WGS sequence"/>
</dbReference>
<dbReference type="AlphaFoldDB" id="A0A3E3IYU1"/>
<reference evidence="1 2" key="1">
    <citation type="submission" date="2018-08" db="EMBL/GenBank/DDBJ databases">
        <title>A genome reference for cultivated species of the human gut microbiota.</title>
        <authorList>
            <person name="Zou Y."/>
            <person name="Xue W."/>
            <person name="Luo G."/>
        </authorList>
    </citation>
    <scope>NUCLEOTIDE SEQUENCE [LARGE SCALE GENOMIC DNA]</scope>
    <source>
        <strain evidence="1 2">AF26-4BH</strain>
    </source>
</reference>
<evidence type="ECO:0000313" key="2">
    <source>
        <dbReference type="Proteomes" id="UP000261166"/>
    </source>
</evidence>
<accession>A0A3E3IYU1</accession>